<evidence type="ECO:0000256" key="2">
    <source>
        <dbReference type="ARBA" id="ARBA00022525"/>
    </source>
</evidence>
<organism evidence="3 4">
    <name type="scientific">Inquilinus limosus</name>
    <dbReference type="NCBI Taxonomy" id="171674"/>
    <lineage>
        <taxon>Bacteria</taxon>
        <taxon>Pseudomonadati</taxon>
        <taxon>Pseudomonadota</taxon>
        <taxon>Alphaproteobacteria</taxon>
        <taxon>Rhodospirillales</taxon>
        <taxon>Rhodospirillaceae</taxon>
        <taxon>Inquilinus</taxon>
    </lineage>
</organism>
<name>A0A952KIN0_9PROT</name>
<dbReference type="InterPro" id="IPR001343">
    <property type="entry name" value="Hemolysn_Ca-bd"/>
</dbReference>
<evidence type="ECO:0000313" key="4">
    <source>
        <dbReference type="Proteomes" id="UP000700706"/>
    </source>
</evidence>
<sequence>MSGTSSLNVEIDRSTGTFNVLIDYHIDAYIDPETSEYFGDTSWMADISLAGGGSVGGGSGFGAESDLAYLGLGLLSGNFVLSFSAMNTFSADSIAATWNVFSVFDATTPQTVAGSAIDDIIIGGDGDDMLRGLDGADLIDAGAGDDIVDGGAGDDRLNGLDGDDILIGGAGDDTFTVDSVGDIVIERAGQGYDRVIALASTILADNVEELTLYGLGAMNGTGNAGNNRIFGSDGANVLTGGDGDDILNGNGGDDVLRGGQGADELAGRDNGTALGDTATYSDSAVGIVANLATGLGSGGAAQGDTYIEVENIDGSQGNDDLTGSTGANILRGLGGNDVLRGGAGGDTLDGGAGIDTASYYTSAAGVSVNLATGAGSGGTAQGDVLTGIEALSGSQGNDSLTGDAGANTLQGWNGSDVLTGGIGKDTLTGGAGADRFAYGGAAESTVGADADRITDFSHAQGDRIDLSAIDASTALAGNQAFSFIGTGLYTGVAGQLRYAVNGGVTTIAGDVNGDKVSDFHIQLTGSVALLATDFIL</sequence>
<dbReference type="Pfam" id="PF00353">
    <property type="entry name" value="HemolysinCabind"/>
    <property type="match status" value="4"/>
</dbReference>
<dbReference type="GO" id="GO:0005509">
    <property type="term" value="F:calcium ion binding"/>
    <property type="evidence" value="ECO:0007669"/>
    <property type="project" value="InterPro"/>
</dbReference>
<dbReference type="InterPro" id="IPR011049">
    <property type="entry name" value="Serralysin-like_metalloprot_C"/>
</dbReference>
<dbReference type="GO" id="GO:0005576">
    <property type="term" value="C:extracellular region"/>
    <property type="evidence" value="ECO:0007669"/>
    <property type="project" value="UniProtKB-SubCell"/>
</dbReference>
<dbReference type="EMBL" id="JAEKLZ010000058">
    <property type="protein sequence ID" value="MBW8723894.1"/>
    <property type="molecule type" value="Genomic_DNA"/>
</dbReference>
<evidence type="ECO:0000313" key="3">
    <source>
        <dbReference type="EMBL" id="MBW8723894.1"/>
    </source>
</evidence>
<dbReference type="Proteomes" id="UP000700706">
    <property type="component" value="Unassembled WGS sequence"/>
</dbReference>
<dbReference type="AlphaFoldDB" id="A0A952KIN0"/>
<dbReference type="SUPFAM" id="SSF51120">
    <property type="entry name" value="beta-Roll"/>
    <property type="match status" value="4"/>
</dbReference>
<gene>
    <name evidence="3" type="ORF">JF625_01875</name>
</gene>
<keyword evidence="2" id="KW-0964">Secreted</keyword>
<protein>
    <submittedName>
        <fullName evidence="3">Calcium-binding protein</fullName>
    </submittedName>
</protein>
<comment type="subcellular location">
    <subcellularLocation>
        <location evidence="1">Secreted</location>
    </subcellularLocation>
</comment>
<dbReference type="PANTHER" id="PTHR38340">
    <property type="entry name" value="S-LAYER PROTEIN"/>
    <property type="match status" value="1"/>
</dbReference>
<proteinExistence type="predicted"/>
<accession>A0A952KIN0</accession>
<reference evidence="3" key="1">
    <citation type="submission" date="2020-06" db="EMBL/GenBank/DDBJ databases">
        <title>Stable isotope informed genome-resolved metagenomics uncovers potential trophic interactions in rhizosphere soil.</title>
        <authorList>
            <person name="Starr E.P."/>
            <person name="Shi S."/>
            <person name="Blazewicz S.J."/>
            <person name="Koch B.J."/>
            <person name="Probst A.J."/>
            <person name="Hungate B.A."/>
            <person name="Pett-Ridge J."/>
            <person name="Firestone M.K."/>
            <person name="Banfield J.F."/>
        </authorList>
    </citation>
    <scope>NUCLEOTIDE SEQUENCE</scope>
    <source>
        <strain evidence="3">YM_69_17</strain>
    </source>
</reference>
<dbReference type="InterPro" id="IPR018511">
    <property type="entry name" value="Hemolysin-typ_Ca-bd_CS"/>
</dbReference>
<dbReference type="InterPro" id="IPR050557">
    <property type="entry name" value="RTX_toxin/Mannuronan_C5-epim"/>
</dbReference>
<comment type="caution">
    <text evidence="3">The sequence shown here is derived from an EMBL/GenBank/DDBJ whole genome shotgun (WGS) entry which is preliminary data.</text>
</comment>
<dbReference type="PRINTS" id="PR00313">
    <property type="entry name" value="CABNDNGRPT"/>
</dbReference>
<evidence type="ECO:0000256" key="1">
    <source>
        <dbReference type="ARBA" id="ARBA00004613"/>
    </source>
</evidence>
<dbReference type="Gene3D" id="2.150.10.10">
    <property type="entry name" value="Serralysin-like metalloprotease, C-terminal"/>
    <property type="match status" value="4"/>
</dbReference>
<dbReference type="PROSITE" id="PS00330">
    <property type="entry name" value="HEMOLYSIN_CALCIUM"/>
    <property type="match status" value="3"/>
</dbReference>
<dbReference type="PANTHER" id="PTHR38340:SF1">
    <property type="entry name" value="S-LAYER PROTEIN"/>
    <property type="match status" value="1"/>
</dbReference>